<dbReference type="GO" id="GO:0003677">
    <property type="term" value="F:DNA binding"/>
    <property type="evidence" value="ECO:0007669"/>
    <property type="project" value="UniProtKB-UniRule"/>
</dbReference>
<keyword evidence="1" id="KW-0805">Transcription regulation</keyword>
<proteinExistence type="predicted"/>
<dbReference type="Gene3D" id="1.10.10.60">
    <property type="entry name" value="Homeodomain-like"/>
    <property type="match status" value="1"/>
</dbReference>
<dbReference type="SUPFAM" id="SSF46689">
    <property type="entry name" value="Homeodomain-like"/>
    <property type="match status" value="1"/>
</dbReference>
<dbReference type="InterPro" id="IPR009057">
    <property type="entry name" value="Homeodomain-like_sf"/>
</dbReference>
<dbReference type="SUPFAM" id="SSF48498">
    <property type="entry name" value="Tetracyclin repressor-like, C-terminal domain"/>
    <property type="match status" value="1"/>
</dbReference>
<name>A0A329LKV6_9BACL</name>
<dbReference type="Proteomes" id="UP000250369">
    <property type="component" value="Unassembled WGS sequence"/>
</dbReference>
<evidence type="ECO:0000256" key="4">
    <source>
        <dbReference type="PROSITE-ProRule" id="PRU00335"/>
    </source>
</evidence>
<keyword evidence="3" id="KW-0804">Transcription</keyword>
<dbReference type="OrthoDB" id="9814703at2"/>
<feature type="DNA-binding region" description="H-T-H motif" evidence="4">
    <location>
        <begin position="54"/>
        <end position="73"/>
    </location>
</feature>
<dbReference type="Pfam" id="PF00440">
    <property type="entry name" value="TetR_N"/>
    <property type="match status" value="1"/>
</dbReference>
<evidence type="ECO:0000256" key="3">
    <source>
        <dbReference type="ARBA" id="ARBA00023163"/>
    </source>
</evidence>
<dbReference type="EMBL" id="QMFB01000071">
    <property type="protein sequence ID" value="RAV07870.1"/>
    <property type="molecule type" value="Genomic_DNA"/>
</dbReference>
<dbReference type="PROSITE" id="PS50977">
    <property type="entry name" value="HTH_TETR_2"/>
    <property type="match status" value="1"/>
</dbReference>
<dbReference type="Gene3D" id="1.10.357.10">
    <property type="entry name" value="Tetracycline Repressor, domain 2"/>
    <property type="match status" value="1"/>
</dbReference>
<evidence type="ECO:0000256" key="1">
    <source>
        <dbReference type="ARBA" id="ARBA00023015"/>
    </source>
</evidence>
<accession>A0A329LKV6</accession>
<evidence type="ECO:0000313" key="6">
    <source>
        <dbReference type="EMBL" id="RAV07870.1"/>
    </source>
</evidence>
<dbReference type="PANTHER" id="PTHR47506:SF3">
    <property type="entry name" value="HTH-TYPE TRANSCRIPTIONAL REGULATOR LMRA"/>
    <property type="match status" value="1"/>
</dbReference>
<keyword evidence="7" id="KW-1185">Reference proteome</keyword>
<comment type="caution">
    <text evidence="6">The sequence shown here is derived from an EMBL/GenBank/DDBJ whole genome shotgun (WGS) entry which is preliminary data.</text>
</comment>
<dbReference type="InterPro" id="IPR011075">
    <property type="entry name" value="TetR_C"/>
</dbReference>
<reference evidence="6 7" key="1">
    <citation type="journal article" date="2009" name="Int. J. Syst. Evol. Microbiol.">
        <title>Paenibacillus contaminans sp. nov., isolated from a contaminated laboratory plate.</title>
        <authorList>
            <person name="Chou J.H."/>
            <person name="Lee J.H."/>
            <person name="Lin M.C."/>
            <person name="Chang P.S."/>
            <person name="Arun A.B."/>
            <person name="Young C.C."/>
            <person name="Chen W.M."/>
        </authorList>
    </citation>
    <scope>NUCLEOTIDE SEQUENCE [LARGE SCALE GENOMIC DNA]</scope>
    <source>
        <strain evidence="6 7">CKOBP-6</strain>
    </source>
</reference>
<evidence type="ECO:0000256" key="2">
    <source>
        <dbReference type="ARBA" id="ARBA00023125"/>
    </source>
</evidence>
<keyword evidence="2 4" id="KW-0238">DNA-binding</keyword>
<dbReference type="PRINTS" id="PR00455">
    <property type="entry name" value="HTHTETR"/>
</dbReference>
<dbReference type="InterPro" id="IPR001647">
    <property type="entry name" value="HTH_TetR"/>
</dbReference>
<gene>
    <name evidence="6" type="ORF">DQG23_41620</name>
</gene>
<sequence length="218" mass="24825">MFEHHFQSHPGFDIHIIVLYSSNMTNKRSSISNKDIVLQTASTLFLTKGFQVTSMDEIVALSKVSKTNIYYHYKSKEELLLAIVDQLISRYEERISRTLTQDMSIPAKMERLFRILTEDNEQIDYVGGCPFLTLYTQTSHSSSEARAKIKAFFDKQLQVVEKLLEEGVEKKELSRNLPVHETAALIVTSIEGALFLTKATNNPMLAQNLIQAFASMLK</sequence>
<protein>
    <submittedName>
        <fullName evidence="6">TetR/AcrR family transcriptional regulator</fullName>
    </submittedName>
</protein>
<dbReference type="InterPro" id="IPR036271">
    <property type="entry name" value="Tet_transcr_reg_TetR-rel_C_sf"/>
</dbReference>
<dbReference type="PANTHER" id="PTHR47506">
    <property type="entry name" value="TRANSCRIPTIONAL REGULATORY PROTEIN"/>
    <property type="match status" value="1"/>
</dbReference>
<feature type="domain" description="HTH tetR-type" evidence="5">
    <location>
        <begin position="31"/>
        <end position="91"/>
    </location>
</feature>
<organism evidence="6 7">
    <name type="scientific">Paenibacillus contaminans</name>
    <dbReference type="NCBI Taxonomy" id="450362"/>
    <lineage>
        <taxon>Bacteria</taxon>
        <taxon>Bacillati</taxon>
        <taxon>Bacillota</taxon>
        <taxon>Bacilli</taxon>
        <taxon>Bacillales</taxon>
        <taxon>Paenibacillaceae</taxon>
        <taxon>Paenibacillus</taxon>
    </lineage>
</organism>
<dbReference type="Pfam" id="PF16925">
    <property type="entry name" value="TetR_C_13"/>
    <property type="match status" value="1"/>
</dbReference>
<evidence type="ECO:0000259" key="5">
    <source>
        <dbReference type="PROSITE" id="PS50977"/>
    </source>
</evidence>
<evidence type="ECO:0000313" key="7">
    <source>
        <dbReference type="Proteomes" id="UP000250369"/>
    </source>
</evidence>
<dbReference type="AlphaFoldDB" id="A0A329LKV6"/>